<comment type="similarity">
    <text evidence="2 8">Belongs to the 4-toluene sulfonate uptake permease (TSUP) (TC 2.A.102) family.</text>
</comment>
<comment type="caution">
    <text evidence="9">The sequence shown here is derived from an EMBL/GenBank/DDBJ whole genome shotgun (WGS) entry which is preliminary data.</text>
</comment>
<keyword evidence="10" id="KW-1185">Reference proteome</keyword>
<feature type="transmembrane region" description="Helical" evidence="8">
    <location>
        <begin position="134"/>
        <end position="155"/>
    </location>
</feature>
<dbReference type="GO" id="GO:0005886">
    <property type="term" value="C:plasma membrane"/>
    <property type="evidence" value="ECO:0007669"/>
    <property type="project" value="UniProtKB-SubCell"/>
</dbReference>
<evidence type="ECO:0000256" key="3">
    <source>
        <dbReference type="ARBA" id="ARBA00022448"/>
    </source>
</evidence>
<evidence type="ECO:0000256" key="8">
    <source>
        <dbReference type="RuleBase" id="RU363041"/>
    </source>
</evidence>
<feature type="transmembrane region" description="Helical" evidence="8">
    <location>
        <begin position="245"/>
        <end position="262"/>
    </location>
</feature>
<dbReference type="InterPro" id="IPR002781">
    <property type="entry name" value="TM_pro_TauE-like"/>
</dbReference>
<dbReference type="AlphaFoldDB" id="D6TGG9"/>
<dbReference type="InterPro" id="IPR052017">
    <property type="entry name" value="TSUP"/>
</dbReference>
<dbReference type="PANTHER" id="PTHR30269:SF0">
    <property type="entry name" value="MEMBRANE TRANSPORTER PROTEIN YFCA-RELATED"/>
    <property type="match status" value="1"/>
</dbReference>
<accession>D6TGG9</accession>
<feature type="transmembrane region" description="Helical" evidence="8">
    <location>
        <begin position="39"/>
        <end position="64"/>
    </location>
</feature>
<evidence type="ECO:0000256" key="6">
    <source>
        <dbReference type="ARBA" id="ARBA00022989"/>
    </source>
</evidence>
<feature type="transmembrane region" description="Helical" evidence="8">
    <location>
        <begin position="269"/>
        <end position="287"/>
    </location>
</feature>
<keyword evidence="6 8" id="KW-1133">Transmembrane helix</keyword>
<protein>
    <recommendedName>
        <fullName evidence="8">Probable membrane transporter protein</fullName>
    </recommendedName>
</protein>
<dbReference type="PANTHER" id="PTHR30269">
    <property type="entry name" value="TRANSMEMBRANE PROTEIN YFCA"/>
    <property type="match status" value="1"/>
</dbReference>
<gene>
    <name evidence="9" type="ORF">Krac_12312</name>
</gene>
<feature type="transmembrane region" description="Helical" evidence="8">
    <location>
        <begin position="107"/>
        <end position="127"/>
    </location>
</feature>
<feature type="transmembrane region" description="Helical" evidence="8">
    <location>
        <begin position="220"/>
        <end position="239"/>
    </location>
</feature>
<keyword evidence="7 8" id="KW-0472">Membrane</keyword>
<dbReference type="EMBL" id="ADVG01000001">
    <property type="protein sequence ID" value="EFH90681.1"/>
    <property type="molecule type" value="Genomic_DNA"/>
</dbReference>
<reference evidence="9 10" key="1">
    <citation type="journal article" date="2011" name="Stand. Genomic Sci.">
        <title>Non-contiguous finished genome sequence and contextual data of the filamentous soil bacterium Ktedonobacter racemifer type strain (SOSP1-21).</title>
        <authorList>
            <person name="Chang Y.J."/>
            <person name="Land M."/>
            <person name="Hauser L."/>
            <person name="Chertkov O."/>
            <person name="Del Rio T.G."/>
            <person name="Nolan M."/>
            <person name="Copeland A."/>
            <person name="Tice H."/>
            <person name="Cheng J.F."/>
            <person name="Lucas S."/>
            <person name="Han C."/>
            <person name="Goodwin L."/>
            <person name="Pitluck S."/>
            <person name="Ivanova N."/>
            <person name="Ovchinikova G."/>
            <person name="Pati A."/>
            <person name="Chen A."/>
            <person name="Palaniappan K."/>
            <person name="Mavromatis K."/>
            <person name="Liolios K."/>
            <person name="Brettin T."/>
            <person name="Fiebig A."/>
            <person name="Rohde M."/>
            <person name="Abt B."/>
            <person name="Goker M."/>
            <person name="Detter J.C."/>
            <person name="Woyke T."/>
            <person name="Bristow J."/>
            <person name="Eisen J.A."/>
            <person name="Markowitz V."/>
            <person name="Hugenholtz P."/>
            <person name="Kyrpides N.C."/>
            <person name="Klenk H.P."/>
            <person name="Lapidus A."/>
        </authorList>
    </citation>
    <scope>NUCLEOTIDE SEQUENCE [LARGE SCALE GENOMIC DNA]</scope>
    <source>
        <strain evidence="10">DSM 44963</strain>
    </source>
</reference>
<evidence type="ECO:0000313" key="9">
    <source>
        <dbReference type="EMBL" id="EFH90681.1"/>
    </source>
</evidence>
<dbReference type="Proteomes" id="UP000004508">
    <property type="component" value="Unassembled WGS sequence"/>
</dbReference>
<feature type="transmembrane region" description="Helical" evidence="8">
    <location>
        <begin position="175"/>
        <end position="208"/>
    </location>
</feature>
<evidence type="ECO:0000256" key="1">
    <source>
        <dbReference type="ARBA" id="ARBA00004651"/>
    </source>
</evidence>
<proteinExistence type="inferred from homology"/>
<sequence length="293" mass="31331">MNLSLGVSYKNILSNKTLPEMPPFVNISSMIPWKRLSHLFFLFGAAVLGGALNAVAGGGSFVGFPSLLFTGLPPIQANATNTIALWPGSLASVGAYWRELAQQKRGFLLLLVGSSLVGGMLGSLLLLRTPQETLFNLIPYLLLGTTVLFACRTLLTTRLRWLVRENKPPSVPTLAGGALAQLAIALYGGYFGGGLGILLLAILAIMGMENVHQMNSLKTLLTSCINGVAVVTFLCAGTIAWPQAIVMISGAILGGYGGAFYGRKIEQRWVRLLVILVGFSLTLYFFVLQKVRG</sequence>
<keyword evidence="5 8" id="KW-0812">Transmembrane</keyword>
<evidence type="ECO:0000256" key="2">
    <source>
        <dbReference type="ARBA" id="ARBA00009142"/>
    </source>
</evidence>
<evidence type="ECO:0000256" key="4">
    <source>
        <dbReference type="ARBA" id="ARBA00022475"/>
    </source>
</evidence>
<comment type="subcellular location">
    <subcellularLocation>
        <location evidence="1 8">Cell membrane</location>
        <topology evidence="1 8">Multi-pass membrane protein</topology>
    </subcellularLocation>
</comment>
<keyword evidence="4 8" id="KW-1003">Cell membrane</keyword>
<organism evidence="9 10">
    <name type="scientific">Ktedonobacter racemifer DSM 44963</name>
    <dbReference type="NCBI Taxonomy" id="485913"/>
    <lineage>
        <taxon>Bacteria</taxon>
        <taxon>Bacillati</taxon>
        <taxon>Chloroflexota</taxon>
        <taxon>Ktedonobacteria</taxon>
        <taxon>Ktedonobacterales</taxon>
        <taxon>Ktedonobacteraceae</taxon>
        <taxon>Ktedonobacter</taxon>
    </lineage>
</organism>
<dbReference type="eggNOG" id="COG0730">
    <property type="taxonomic scope" value="Bacteria"/>
</dbReference>
<keyword evidence="3" id="KW-0813">Transport</keyword>
<evidence type="ECO:0000313" key="10">
    <source>
        <dbReference type="Proteomes" id="UP000004508"/>
    </source>
</evidence>
<evidence type="ECO:0000256" key="5">
    <source>
        <dbReference type="ARBA" id="ARBA00022692"/>
    </source>
</evidence>
<dbReference type="Pfam" id="PF01925">
    <property type="entry name" value="TauE"/>
    <property type="match status" value="1"/>
</dbReference>
<evidence type="ECO:0000256" key="7">
    <source>
        <dbReference type="ARBA" id="ARBA00023136"/>
    </source>
</evidence>
<dbReference type="InParanoid" id="D6TGG9"/>
<name>D6TGG9_KTERA</name>